<accession>A0AA46WAF6</accession>
<dbReference type="RefSeq" id="WP_264860239.1">
    <property type="nucleotide sequence ID" value="NZ_CP110230.1"/>
</dbReference>
<proteinExistence type="predicted"/>
<evidence type="ECO:0000313" key="2">
    <source>
        <dbReference type="Proteomes" id="UP001163262"/>
    </source>
</evidence>
<dbReference type="Proteomes" id="UP001163262">
    <property type="component" value="Chromosome"/>
</dbReference>
<protein>
    <submittedName>
        <fullName evidence="1">Uncharacterized protein</fullName>
    </submittedName>
</protein>
<gene>
    <name evidence="1" type="ORF">OL231_10125</name>
</gene>
<sequence length="246" mass="28908">MTTIENIQELNDHLQAFPKAEDIFTKDQQWLRKHFLPLMSIDLAELNPDWAGQKVYMLCPFEANIGYMGGNTTEYHNEYTAPNWVTFKLTDDNKFEFLGNEGFFERTKYHNWDFNSEEEKEFQEMQKGYEKSKANFEKYGSLVSLQFPEYDGKPNFTKFLDILGGHIIGGNWVGTISSKEYPKAFDMKLDYEDEDSDKWIKISYQGNPFYFVASTPNYSWCDGHIDAIIMLYEPVSRIVLFTFDYS</sequence>
<evidence type="ECO:0000313" key="1">
    <source>
        <dbReference type="EMBL" id="UZD40517.1"/>
    </source>
</evidence>
<name>A0AA46WAF6_CAPOC</name>
<dbReference type="AlphaFoldDB" id="A0AA46WAF6"/>
<reference evidence="1" key="1">
    <citation type="submission" date="2022-10" db="EMBL/GenBank/DDBJ databases">
        <title>Complete genome sequence of Capnocytophaga ochracea KCOM 2812 isolated from actinomycosis lesion.</title>
        <authorList>
            <person name="Kook J.-K."/>
            <person name="Park S.-N."/>
            <person name="Lim Y.K."/>
        </authorList>
    </citation>
    <scope>NUCLEOTIDE SEQUENCE</scope>
    <source>
        <strain evidence="1">KCOM 28121</strain>
    </source>
</reference>
<dbReference type="EMBL" id="CP110230">
    <property type="protein sequence ID" value="UZD40517.1"/>
    <property type="molecule type" value="Genomic_DNA"/>
</dbReference>
<organism evidence="1 2">
    <name type="scientific">Capnocytophaga ochracea</name>
    <dbReference type="NCBI Taxonomy" id="1018"/>
    <lineage>
        <taxon>Bacteria</taxon>
        <taxon>Pseudomonadati</taxon>
        <taxon>Bacteroidota</taxon>
        <taxon>Flavobacteriia</taxon>
        <taxon>Flavobacteriales</taxon>
        <taxon>Flavobacteriaceae</taxon>
        <taxon>Capnocytophaga</taxon>
    </lineage>
</organism>